<feature type="transmembrane region" description="Helical" evidence="1">
    <location>
        <begin position="373"/>
        <end position="393"/>
    </location>
</feature>
<feature type="transmembrane region" description="Helical" evidence="1">
    <location>
        <begin position="160"/>
        <end position="187"/>
    </location>
</feature>
<comment type="caution">
    <text evidence="2">The sequence shown here is derived from an EMBL/GenBank/DDBJ whole genome shotgun (WGS) entry which is preliminary data.</text>
</comment>
<organism evidence="2 3">
    <name type="scientific">Aurantimonas manganoxydans (strain ATCC BAA-1229 / DSM 21871 / SI85-9A1)</name>
    <dbReference type="NCBI Taxonomy" id="287752"/>
    <lineage>
        <taxon>Bacteria</taxon>
        <taxon>Pseudomonadati</taxon>
        <taxon>Pseudomonadota</taxon>
        <taxon>Alphaproteobacteria</taxon>
        <taxon>Hyphomicrobiales</taxon>
        <taxon>Aurantimonadaceae</taxon>
        <taxon>Aurantimonas</taxon>
    </lineage>
</organism>
<feature type="transmembrane region" description="Helical" evidence="1">
    <location>
        <begin position="111"/>
        <end position="131"/>
    </location>
</feature>
<feature type="transmembrane region" description="Helical" evidence="1">
    <location>
        <begin position="78"/>
        <end position="99"/>
    </location>
</feature>
<protein>
    <submittedName>
        <fullName evidence="2">Conserved hypothetical membrane protein</fullName>
    </submittedName>
</protein>
<proteinExistence type="predicted"/>
<reference evidence="2 3" key="1">
    <citation type="journal article" date="2008" name="Appl. Environ. Microbiol.">
        <title>Genomic insights into Mn(II) oxidation by the marine alphaproteobacterium Aurantimonas sp. strain SI85-9A1.</title>
        <authorList>
            <person name="Dick G.J."/>
            <person name="Podell S."/>
            <person name="Johnson H.A."/>
            <person name="Rivera-Espinoza Y."/>
            <person name="Bernier-Latmani R."/>
            <person name="McCarthy J.K."/>
            <person name="Torpey J.W."/>
            <person name="Clement B.G."/>
            <person name="Gaasterland T."/>
            <person name="Tebo B.M."/>
        </authorList>
    </citation>
    <scope>NUCLEOTIDE SEQUENCE [LARGE SCALE GENOMIC DNA]</scope>
    <source>
        <strain evidence="2 3">SI85-9A1</strain>
    </source>
</reference>
<feature type="transmembrane region" description="Helical" evidence="1">
    <location>
        <begin position="38"/>
        <end position="66"/>
    </location>
</feature>
<feature type="transmembrane region" description="Helical" evidence="1">
    <location>
        <begin position="345"/>
        <end position="361"/>
    </location>
</feature>
<dbReference type="BioCyc" id="AURANTIMONAS:SI859A1_01428-MONOMER"/>
<evidence type="ECO:0000313" key="2">
    <source>
        <dbReference type="EMBL" id="EAS50073.1"/>
    </source>
</evidence>
<name>Q1YIP4_AURMS</name>
<keyword evidence="1" id="KW-0472">Membrane</keyword>
<keyword evidence="1" id="KW-0812">Transmembrane</keyword>
<dbReference type="EMBL" id="AAPJ01000003">
    <property type="protein sequence ID" value="EAS50073.1"/>
    <property type="molecule type" value="Genomic_DNA"/>
</dbReference>
<evidence type="ECO:0000313" key="3">
    <source>
        <dbReference type="Proteomes" id="UP000000321"/>
    </source>
</evidence>
<dbReference type="InterPro" id="IPR025291">
    <property type="entry name" value="DUF4153"/>
</dbReference>
<gene>
    <name evidence="2" type="ORF">SI859A1_01428</name>
</gene>
<feature type="transmembrane region" description="Helical" evidence="1">
    <location>
        <begin position="246"/>
        <end position="266"/>
    </location>
</feature>
<dbReference type="AlphaFoldDB" id="Q1YIP4"/>
<feature type="transmembrane region" description="Helical" evidence="1">
    <location>
        <begin position="207"/>
        <end position="225"/>
    </location>
</feature>
<feature type="transmembrane region" description="Helical" evidence="1">
    <location>
        <begin position="281"/>
        <end position="300"/>
    </location>
</feature>
<sequence>MHPGRHTEFPTDPKADPTMALRTMRSAPRHVGQFWRSLAAGAGVAAFRFPLASLLIVAIAILSNLALRDVYPVAEDDLAWLLAAFYGAAAISVVMVLAMEARDVSVAVRQGASVLVALVVGAAIWVGPALAVFPPPLIVAATFAVPLAGYLSLRDAERFWVFTFWTVVGVSLAFLSVLLFVLGLSAILEMIRYLFEVGLPSDAYEHIFATAFALVGPLFALGRIPHHFDERMPAGQDERLISGLRILFDWVAVPLVLATALVLHLYAAKILVTGDVPQGEIGWIVTFFAVFVLLLRIAVDPFRTGAAAATRLFTRYFALALLVPLTLLAYAIWLRLDAQGFTLERYYLMLGALAAGLVLTLQLPGRTRGDIRWMAAVPVLLLALSAFGPWGAYDTVGRSQTAHIVERFVVDDGAGGHRLAATGRSDREAAELRSRLYVLDDVSQLERLAPLLPADLMEGKESDRRERVFAELDLSGPVGVRELRSFTANAPMVIDIAGFDRVVPERDVRQGLADGETSSTGAPLSGGVVLQLEGWEFVLRIGEAEDRFDLASAIDALPDTIYSAAPDRLPMQIVDLNGVNGRNVRLALRQIVRDGDDGAILSALLTVYYRSGEWQERPGG</sequence>
<keyword evidence="3" id="KW-1185">Reference proteome</keyword>
<keyword evidence="1" id="KW-1133">Transmembrane helix</keyword>
<evidence type="ECO:0000256" key="1">
    <source>
        <dbReference type="SAM" id="Phobius"/>
    </source>
</evidence>
<accession>Q1YIP4</accession>
<dbReference type="Pfam" id="PF13687">
    <property type="entry name" value="DUF4153"/>
    <property type="match status" value="1"/>
</dbReference>
<dbReference type="HOGENOM" id="CLU_465971_0_0_5"/>
<dbReference type="Proteomes" id="UP000000321">
    <property type="component" value="Unassembled WGS sequence"/>
</dbReference>
<feature type="transmembrane region" description="Helical" evidence="1">
    <location>
        <begin position="137"/>
        <end position="153"/>
    </location>
</feature>
<feature type="transmembrane region" description="Helical" evidence="1">
    <location>
        <begin position="312"/>
        <end position="333"/>
    </location>
</feature>